<reference evidence="3" key="1">
    <citation type="journal article" date="2016" name="Nat. Commun.">
        <title>The Gonium pectorale genome demonstrates co-option of cell cycle regulation during the evolution of multicellularity.</title>
        <authorList>
            <person name="Hanschen E.R."/>
            <person name="Marriage T.N."/>
            <person name="Ferris P.J."/>
            <person name="Hamaji T."/>
            <person name="Toyoda A."/>
            <person name="Fujiyama A."/>
            <person name="Neme R."/>
            <person name="Noguchi H."/>
            <person name="Minakuchi Y."/>
            <person name="Suzuki M."/>
            <person name="Kawai-Toyooka H."/>
            <person name="Smith D.R."/>
            <person name="Sparks H."/>
            <person name="Anderson J."/>
            <person name="Bakaric R."/>
            <person name="Luria V."/>
            <person name="Karger A."/>
            <person name="Kirschner M.W."/>
            <person name="Durand P.M."/>
            <person name="Michod R.E."/>
            <person name="Nozaki H."/>
            <person name="Olson B.J."/>
        </authorList>
    </citation>
    <scope>NUCLEOTIDE SEQUENCE [LARGE SCALE GENOMIC DNA]</scope>
    <source>
        <strain evidence="3">NIES-2863</strain>
    </source>
</reference>
<dbReference type="Proteomes" id="UP000075714">
    <property type="component" value="Unassembled WGS sequence"/>
</dbReference>
<organism evidence="2 3">
    <name type="scientific">Gonium pectorale</name>
    <name type="common">Green alga</name>
    <dbReference type="NCBI Taxonomy" id="33097"/>
    <lineage>
        <taxon>Eukaryota</taxon>
        <taxon>Viridiplantae</taxon>
        <taxon>Chlorophyta</taxon>
        <taxon>core chlorophytes</taxon>
        <taxon>Chlorophyceae</taxon>
        <taxon>CS clade</taxon>
        <taxon>Chlamydomonadales</taxon>
        <taxon>Volvocaceae</taxon>
        <taxon>Gonium</taxon>
    </lineage>
</organism>
<gene>
    <name evidence="2" type="ORF">GPECTOR_3g167</name>
</gene>
<evidence type="ECO:0000256" key="1">
    <source>
        <dbReference type="SAM" id="MobiDB-lite"/>
    </source>
</evidence>
<protein>
    <submittedName>
        <fullName evidence="2">Uncharacterized protein</fullName>
    </submittedName>
</protein>
<dbReference type="AlphaFoldDB" id="A0A150GZ35"/>
<evidence type="ECO:0000313" key="2">
    <source>
        <dbReference type="EMBL" id="KXZ55003.1"/>
    </source>
</evidence>
<name>A0A150GZ35_GONPE</name>
<comment type="caution">
    <text evidence="2">The sequence shown here is derived from an EMBL/GenBank/DDBJ whole genome shotgun (WGS) entry which is preliminary data.</text>
</comment>
<evidence type="ECO:0000313" key="3">
    <source>
        <dbReference type="Proteomes" id="UP000075714"/>
    </source>
</evidence>
<feature type="region of interest" description="Disordered" evidence="1">
    <location>
        <begin position="704"/>
        <end position="725"/>
    </location>
</feature>
<dbReference type="EMBL" id="LSYV01000004">
    <property type="protein sequence ID" value="KXZ55003.1"/>
    <property type="molecule type" value="Genomic_DNA"/>
</dbReference>
<keyword evidence="3" id="KW-1185">Reference proteome</keyword>
<accession>A0A150GZ35</accession>
<proteinExistence type="predicted"/>
<sequence length="749" mass="77531">MFESRCLSGDAAIEAAFPVQAAAARLGASGQQSVQLHTRTGPGGDLRPHSAILLSRRSPCPRLLLCRVARLARELGLRHGDAARLTLLPDGRAVVQLEEQQQPAGGKAGPQPELIALREPHFRRGAVDVPLPTMRRLLGPAAVGSRLSLPVRVLGPGSGSGGTAAAAVTGAACTDAQEEATLVTGASAAESLLRSYPKAGRSNPVWLLLLNRPFRDMAAAGDLLSLELEALPGSSGDMDVAPGPGPGNSLRVLARMVRPSSLGGAVADCEGGEGSSPAAAGASNTAAVPPAARVLGAEESGGAGAGARSVRHGGGGETGARVGLVQFSRGLFRGMPALRAAFPLQVRAAEQSRQPQLLTLLARLPDGQLQPFEVALHPHFNPKFMCYLSRVAALAASLGLKGGDRAVLSVLSDSRVIAEAETRVAADPNAVELSRLHLRTGCVNVPQHIVLRLLGPDVATRGSAGPGFPVRVEASDSDGILTMAPDRLTGDDALTVSSYATCLKGPAALRRAFPNQCRTAIQERAPQPVVLHGRLADGRLYPYTVALRPGAHSCSMTRVRRMLGDLGQRPGDMLRLSPQPDGRVILEPLSLGSGAGTQTVYLTKVGLKGSLIVPLAAVSALLGPDVATRGSEGAGMQVWVDCGDGELQLPPARGAWLRSRVYVRDGVSRVEWRIYGQLSAWLRANGAAVGDRMLLSVRELEAAGESSGEGEDGREGLPSANPTAAGAGLVDGRGIVVRLLRVGDTADGC</sequence>